<feature type="non-terminal residue" evidence="1">
    <location>
        <position position="818"/>
    </location>
</feature>
<accession>A0ACC0KXK8</accession>
<protein>
    <submittedName>
        <fullName evidence="1">Uncharacterized protein</fullName>
    </submittedName>
</protein>
<proteinExistence type="predicted"/>
<evidence type="ECO:0000313" key="2">
    <source>
        <dbReference type="Proteomes" id="UP001064048"/>
    </source>
</evidence>
<dbReference type="Proteomes" id="UP001064048">
    <property type="component" value="Chromosome 27"/>
</dbReference>
<evidence type="ECO:0000313" key="1">
    <source>
        <dbReference type="EMBL" id="KAI8441296.1"/>
    </source>
</evidence>
<sequence>MALPTSFEHPEDYFQDCLAFLKEYQYLYNFPNTDILVHDVLKHIDVQNMQTLEVFHKDFKLPTDLLNNFFEKLSRLTAVHDEFEEVDNLENVVNIPCGVSPKKRHEIAYLANEVKQVCEKNGCDVVVDFGSGLGYLDQIIFETTNLKVLGLECNTSHYVGAKKRQGKYHPNSVENVKYIKHTINENSNVSIEQYLRGKFLNFNGFCVAGLHACADLTVVALDLFLKMTEAKAIIIMPCCYHKMEKVDDRFKNFPLSNCFKDSFESSKGFEFMGVPFLRLGAQPPCCDEDLEDLVFNLISRAVLQLYASKHNCKLKRNTRKAVKTKTMNRNFETYIQDACNGFSSLDRAFEFIENVDHAQELLSNILARRVKKEEVSESDSDGGEAYFASSVVDVVQNLTIKLEVEEDQKPVLSTEQENGRRKKKAKTTKCMGLDSLPLSQLKLTWKDYLWTCSYCETQFATADELKAHSMQYHKCCNAFKCTDCNIRKLKLDNFLLHVKRHRKYLKLSCYVCHLNFLKPYQANIHKNVHFTSPNICMGCNTAFANLEELTEHTSSFFRDKRARGIRIPSNTVVTVDDLTCLLCQKVFKSKGSLSTHLLTHTDRKRDHTCEKCGKCFFSKQNLAGHMLLHDNARPFHCQICKLGFKTISQLRNHVGVHDGRKPYSCDQCGRCFRLPKQLKSHQIIHTDELPYICAYCGKGFRFKTILNQHVRQHTGVKPYTCGFCQRDFTNWPNYNKHMKRRHGMDMAKKKHTPEGLYPINPATGEVVITPETEDTLEWKKEMMRQRRPGRPKQTVVEAEEQQNEDIKECKSEVDGCAD</sequence>
<dbReference type="EMBL" id="CM046127">
    <property type="protein sequence ID" value="KAI8441296.1"/>
    <property type="molecule type" value="Genomic_DNA"/>
</dbReference>
<gene>
    <name evidence="1" type="ORF">MSG28_014925</name>
</gene>
<keyword evidence="2" id="KW-1185">Reference proteome</keyword>
<name>A0ACC0KXK8_CHOFU</name>
<reference evidence="1 2" key="1">
    <citation type="journal article" date="2022" name="Genome Biol. Evol.">
        <title>The Spruce Budworm Genome: Reconstructing the Evolutionary History of Antifreeze Proteins.</title>
        <authorList>
            <person name="Beliveau C."/>
            <person name="Gagne P."/>
            <person name="Picq S."/>
            <person name="Vernygora O."/>
            <person name="Keeling C.I."/>
            <person name="Pinkney K."/>
            <person name="Doucet D."/>
            <person name="Wen F."/>
            <person name="Johnston J.S."/>
            <person name="Maaroufi H."/>
            <person name="Boyle B."/>
            <person name="Laroche J."/>
            <person name="Dewar K."/>
            <person name="Juretic N."/>
            <person name="Blackburn G."/>
            <person name="Nisole A."/>
            <person name="Brunet B."/>
            <person name="Brandao M."/>
            <person name="Lumley L."/>
            <person name="Duan J."/>
            <person name="Quan G."/>
            <person name="Lucarotti C.J."/>
            <person name="Roe A.D."/>
            <person name="Sperling F.A.H."/>
            <person name="Levesque R.C."/>
            <person name="Cusson M."/>
        </authorList>
    </citation>
    <scope>NUCLEOTIDE SEQUENCE [LARGE SCALE GENOMIC DNA]</scope>
    <source>
        <strain evidence="1">Glfc:IPQL:Cfum</strain>
    </source>
</reference>
<comment type="caution">
    <text evidence="1">The sequence shown here is derived from an EMBL/GenBank/DDBJ whole genome shotgun (WGS) entry which is preliminary data.</text>
</comment>
<organism evidence="1 2">
    <name type="scientific">Choristoneura fumiferana</name>
    <name type="common">Spruce budworm moth</name>
    <name type="synonym">Archips fumiferana</name>
    <dbReference type="NCBI Taxonomy" id="7141"/>
    <lineage>
        <taxon>Eukaryota</taxon>
        <taxon>Metazoa</taxon>
        <taxon>Ecdysozoa</taxon>
        <taxon>Arthropoda</taxon>
        <taxon>Hexapoda</taxon>
        <taxon>Insecta</taxon>
        <taxon>Pterygota</taxon>
        <taxon>Neoptera</taxon>
        <taxon>Endopterygota</taxon>
        <taxon>Lepidoptera</taxon>
        <taxon>Glossata</taxon>
        <taxon>Ditrysia</taxon>
        <taxon>Tortricoidea</taxon>
        <taxon>Tortricidae</taxon>
        <taxon>Tortricinae</taxon>
        <taxon>Choristoneura</taxon>
    </lineage>
</organism>